<dbReference type="Gene3D" id="1.10.3020.10">
    <property type="entry name" value="alpha-amino acid ester hydrolase ( Helical cap domain)"/>
    <property type="match status" value="1"/>
</dbReference>
<accession>A0A3M8CWQ5</accession>
<gene>
    <name evidence="3" type="ORF">EDM56_27905</name>
</gene>
<dbReference type="Proteomes" id="UP000271031">
    <property type="component" value="Unassembled WGS sequence"/>
</dbReference>
<organism evidence="3 4">
    <name type="scientific">Brevibacillus fluminis</name>
    <dbReference type="NCBI Taxonomy" id="511487"/>
    <lineage>
        <taxon>Bacteria</taxon>
        <taxon>Bacillati</taxon>
        <taxon>Bacillota</taxon>
        <taxon>Bacilli</taxon>
        <taxon>Bacillales</taxon>
        <taxon>Paenibacillaceae</taxon>
        <taxon>Brevibacillus</taxon>
    </lineage>
</organism>
<dbReference type="Pfam" id="PF02129">
    <property type="entry name" value="Peptidase_S15"/>
    <property type="match status" value="1"/>
</dbReference>
<protein>
    <submittedName>
        <fullName evidence="3">CocE/NonD family hydrolase</fullName>
    </submittedName>
</protein>
<dbReference type="SMART" id="SM00939">
    <property type="entry name" value="PepX_C"/>
    <property type="match status" value="1"/>
</dbReference>
<dbReference type="PANTHER" id="PTHR43056">
    <property type="entry name" value="PEPTIDASE S9 PROLYL OLIGOPEPTIDASE"/>
    <property type="match status" value="1"/>
</dbReference>
<dbReference type="InterPro" id="IPR050585">
    <property type="entry name" value="Xaa-Pro_dipeptidyl-ppase/CocE"/>
</dbReference>
<dbReference type="InterPro" id="IPR008979">
    <property type="entry name" value="Galactose-bd-like_sf"/>
</dbReference>
<dbReference type="InterPro" id="IPR000383">
    <property type="entry name" value="Xaa-Pro-like_dom"/>
</dbReference>
<dbReference type="InterPro" id="IPR005674">
    <property type="entry name" value="CocE/Ser_esterase"/>
</dbReference>
<dbReference type="OrthoDB" id="319764at2"/>
<feature type="domain" description="Xaa-Pro dipeptidyl-peptidase C-terminal" evidence="2">
    <location>
        <begin position="461"/>
        <end position="710"/>
    </location>
</feature>
<evidence type="ECO:0000313" key="3">
    <source>
        <dbReference type="EMBL" id="RNB80230.1"/>
    </source>
</evidence>
<proteinExistence type="predicted"/>
<dbReference type="Gene3D" id="3.40.50.1820">
    <property type="entry name" value="alpha/beta hydrolase"/>
    <property type="match status" value="1"/>
</dbReference>
<dbReference type="SUPFAM" id="SSF49785">
    <property type="entry name" value="Galactose-binding domain-like"/>
    <property type="match status" value="1"/>
</dbReference>
<keyword evidence="4" id="KW-1185">Reference proteome</keyword>
<dbReference type="InterPro" id="IPR013736">
    <property type="entry name" value="Xaa-Pro_dipept_C"/>
</dbReference>
<dbReference type="EMBL" id="RHHQ01000025">
    <property type="protein sequence ID" value="RNB80230.1"/>
    <property type="molecule type" value="Genomic_DNA"/>
</dbReference>
<keyword evidence="1 3" id="KW-0378">Hydrolase</keyword>
<name>A0A3M8CWQ5_9BACL</name>
<dbReference type="NCBIfam" id="TIGR00976">
    <property type="entry name" value="CocE_NonD"/>
    <property type="match status" value="1"/>
</dbReference>
<evidence type="ECO:0000259" key="2">
    <source>
        <dbReference type="SMART" id="SM00939"/>
    </source>
</evidence>
<evidence type="ECO:0000256" key="1">
    <source>
        <dbReference type="ARBA" id="ARBA00022801"/>
    </source>
</evidence>
<dbReference type="RefSeq" id="WP_122921214.1">
    <property type="nucleotide sequence ID" value="NZ_RHHQ01000025.1"/>
</dbReference>
<dbReference type="InterPro" id="IPR029058">
    <property type="entry name" value="AB_hydrolase_fold"/>
</dbReference>
<dbReference type="Gene3D" id="2.60.120.260">
    <property type="entry name" value="Galactose-binding domain-like"/>
    <property type="match status" value="1"/>
</dbReference>
<dbReference type="GO" id="GO:0008239">
    <property type="term" value="F:dipeptidyl-peptidase activity"/>
    <property type="evidence" value="ECO:0007669"/>
    <property type="project" value="InterPro"/>
</dbReference>
<dbReference type="Pfam" id="PF08530">
    <property type="entry name" value="PepX_C"/>
    <property type="match status" value="1"/>
</dbReference>
<sequence>MESIKPNRQKYKLYESGIHLADLYASDEGWLHRRRTLECDGWTQLEALPADNHEYGLPLQLIAERLQEWNETDWEAADVVVTSWGGHYQRYFQVAGHVDGERKSAWVWALRDEKMPIDLVVMDRQIIAFLLSGRGESTILVQPGYEAFTPMSDWNDPLLSKAAYGVTQLGRHDVVMRDGIKLATEVWLPSGLPEGSRVPTILIRTPYGRIAEHFGGSHWLRFVRKGYALVSQDTRGREDSEGEWLPCANEMEDGDDTLNWIAAQSWSDGKVGMIGGSYGGYVQWAAAASGNPHLKAIVSYVTAGTPFGDLPRKGGTILSGTLAWAFAMADRKKNLAGAVRDDWDEVLAIRPLTDIPAKALGKDVHFWNEWMSHPDNDEFWARADWAQYGDKVNVPALLVSGWYDDNGAGTTEAWEMCERHGRENLKMILGPWYHHANTTRSIHNVQFGNNAIRYDLDVLQQRWFDRFLKGIGNGVEEGERVQYYMVGEDEWKTSENWPPQEVVYTPYYLHSAGHAKTSNGDGTLSTRAQDDQEPDSYRFDPQDAAPFLIDMSENECSVPENYRDVELREDVLVYTSPPLEEELAIAGDVYAVLYASSSARDTDWLVRLTDVDEEGNSIRLSDGLIRARYRHSTERPELLDPDKIERYEIKMSKIANLFKKGHRIRVSVTSGAKNLAFPNHNTGNDPATDTTFIIAVQQVYHDAQHPSHVKLPVLASKQTG</sequence>
<dbReference type="PANTHER" id="PTHR43056:SF10">
    <property type="entry name" value="COCE_NOND FAMILY, PUTATIVE (AFU_ORTHOLOGUE AFUA_7G00600)-RELATED"/>
    <property type="match status" value="1"/>
</dbReference>
<evidence type="ECO:0000313" key="4">
    <source>
        <dbReference type="Proteomes" id="UP000271031"/>
    </source>
</evidence>
<dbReference type="AlphaFoldDB" id="A0A3M8CWQ5"/>
<dbReference type="SUPFAM" id="SSF53474">
    <property type="entry name" value="alpha/beta-Hydrolases"/>
    <property type="match status" value="1"/>
</dbReference>
<reference evidence="3 4" key="1">
    <citation type="submission" date="2018-10" db="EMBL/GenBank/DDBJ databases">
        <title>Phylogenomics of Brevibacillus.</title>
        <authorList>
            <person name="Dunlap C."/>
        </authorList>
    </citation>
    <scope>NUCLEOTIDE SEQUENCE [LARGE SCALE GENOMIC DNA]</scope>
    <source>
        <strain evidence="3 4">JCM 15716</strain>
    </source>
</reference>
<comment type="caution">
    <text evidence="3">The sequence shown here is derived from an EMBL/GenBank/DDBJ whole genome shotgun (WGS) entry which is preliminary data.</text>
</comment>